<dbReference type="Gene3D" id="2.30.40.10">
    <property type="entry name" value="Urease, subunit C, domain 1"/>
    <property type="match status" value="1"/>
</dbReference>
<dbReference type="AlphaFoldDB" id="A0A0G2Z557"/>
<dbReference type="InterPro" id="IPR050138">
    <property type="entry name" value="DHOase/Allantoinase_Hydrolase"/>
</dbReference>
<gene>
    <name evidence="2" type="ORF">IX53_01345</name>
</gene>
<dbReference type="InterPro" id="IPR006680">
    <property type="entry name" value="Amidohydro-rel"/>
</dbReference>
<dbReference type="KEGG" id="kpf:IX53_01345"/>
<dbReference type="PATRIC" id="fig|1330330.3.peg.273"/>
<evidence type="ECO:0000259" key="1">
    <source>
        <dbReference type="Pfam" id="PF01979"/>
    </source>
</evidence>
<dbReference type="EMBL" id="CP011232">
    <property type="protein sequence ID" value="AKI96687.1"/>
    <property type="molecule type" value="Genomic_DNA"/>
</dbReference>
<dbReference type="OrthoDB" id="9765462at2"/>
<feature type="domain" description="Amidohydrolase-related" evidence="1">
    <location>
        <begin position="52"/>
        <end position="426"/>
    </location>
</feature>
<dbReference type="Proteomes" id="UP000035159">
    <property type="component" value="Chromosome"/>
</dbReference>
<dbReference type="SUPFAM" id="SSF51338">
    <property type="entry name" value="Composite domain of metallo-dependent hydrolases"/>
    <property type="match status" value="1"/>
</dbReference>
<dbReference type="GO" id="GO:0005737">
    <property type="term" value="C:cytoplasm"/>
    <property type="evidence" value="ECO:0007669"/>
    <property type="project" value="TreeGrafter"/>
</dbReference>
<evidence type="ECO:0000313" key="2">
    <source>
        <dbReference type="EMBL" id="AKI96687.1"/>
    </source>
</evidence>
<dbReference type="SUPFAM" id="SSF51556">
    <property type="entry name" value="Metallo-dependent hydrolases"/>
    <property type="match status" value="1"/>
</dbReference>
<accession>A0A0G2Z557</accession>
<dbReference type="InterPro" id="IPR032466">
    <property type="entry name" value="Metal_Hydrolase"/>
</dbReference>
<organism evidence="2 3">
    <name type="scientific">Kosmotoga pacifica</name>
    <dbReference type="NCBI Taxonomy" id="1330330"/>
    <lineage>
        <taxon>Bacteria</taxon>
        <taxon>Thermotogati</taxon>
        <taxon>Thermotogota</taxon>
        <taxon>Thermotogae</taxon>
        <taxon>Kosmotogales</taxon>
        <taxon>Kosmotogaceae</taxon>
        <taxon>Kosmotoga</taxon>
    </lineage>
</organism>
<sequence length="454" mass="50807">MSYDLALKRGTLCDGFNIWTGNLYISDGKIMAITPPEENFKARQSYDCSGLFIFPGFIDPHVHLKLDLGKYISSDDFESGSAAALSGGVTTFFDFTEPVRSMNDLKTFFEEKLTQAEKSRIDYGLHLTLGGNPTFSMEELVNFALDSGMPSIKIFTAYGDSNRRTDRGHLYELMILSGKKGLVVLVHAEDDELINQNSKCFPNVIEHLSDIRSSESELLAVIDVVKLAQLGGGQAYIVHLSSGLTLSELFKCGSEWNKNVVIETCPQYLVLNNTKLRGENNYLYSFCPPLRSENERQILLKFFKNGKVQTIGTDHCPFSIKEKKENAPDLRNIPYGIPSLGFTFSLLRSHISDPLLLARLLSVNPARYLGIFPEKGSLKPGTDADLAVVDMEKNWTISRPLFGRAEYSPYYGLTVKGKVKMTFLRGMIAYDGKEITLDPGTGRFLKRRAIYWGD</sequence>
<dbReference type="PANTHER" id="PTHR43668:SF2">
    <property type="entry name" value="ALLANTOINASE"/>
    <property type="match status" value="1"/>
</dbReference>
<dbReference type="RefSeq" id="WP_047753822.1">
    <property type="nucleotide sequence ID" value="NZ_CAJUHA010000022.1"/>
</dbReference>
<dbReference type="GO" id="GO:0004038">
    <property type="term" value="F:allantoinase activity"/>
    <property type="evidence" value="ECO:0007669"/>
    <property type="project" value="TreeGrafter"/>
</dbReference>
<proteinExistence type="predicted"/>
<name>A0A0G2Z557_9BACT</name>
<dbReference type="STRING" id="1330330.IX53_01345"/>
<dbReference type="Gene3D" id="3.20.20.140">
    <property type="entry name" value="Metal-dependent hydrolases"/>
    <property type="match status" value="1"/>
</dbReference>
<dbReference type="GO" id="GO:0006145">
    <property type="term" value="P:purine nucleobase catabolic process"/>
    <property type="evidence" value="ECO:0007669"/>
    <property type="project" value="TreeGrafter"/>
</dbReference>
<dbReference type="InterPro" id="IPR011059">
    <property type="entry name" value="Metal-dep_hydrolase_composite"/>
</dbReference>
<keyword evidence="3" id="KW-1185">Reference proteome</keyword>
<reference evidence="2 3" key="1">
    <citation type="submission" date="2015-04" db="EMBL/GenBank/DDBJ databases">
        <title>Complete Genome Sequence of Kosmotoga pacifica SLHLJ1.</title>
        <authorList>
            <person name="Jiang L.J."/>
            <person name="Shao Z.Z."/>
            <person name="Jebbar M."/>
        </authorList>
    </citation>
    <scope>NUCLEOTIDE SEQUENCE [LARGE SCALE GENOMIC DNA]</scope>
    <source>
        <strain evidence="2 3">SLHLJ1</strain>
    </source>
</reference>
<dbReference type="PANTHER" id="PTHR43668">
    <property type="entry name" value="ALLANTOINASE"/>
    <property type="match status" value="1"/>
</dbReference>
<evidence type="ECO:0000313" key="3">
    <source>
        <dbReference type="Proteomes" id="UP000035159"/>
    </source>
</evidence>
<dbReference type="Pfam" id="PF01979">
    <property type="entry name" value="Amidohydro_1"/>
    <property type="match status" value="1"/>
</dbReference>
<protein>
    <recommendedName>
        <fullName evidence="1">Amidohydrolase-related domain-containing protein</fullName>
    </recommendedName>
</protein>